<feature type="domain" description="Peptidase C19 ubiquitin carboxyl-terminal hydrolase" evidence="1">
    <location>
        <begin position="16"/>
        <end position="75"/>
    </location>
</feature>
<evidence type="ECO:0000259" key="1">
    <source>
        <dbReference type="Pfam" id="PF00443"/>
    </source>
</evidence>
<organism evidence="2 3">
    <name type="scientific">Laodelphax striatellus</name>
    <name type="common">Small brown planthopper</name>
    <name type="synonym">Delphax striatella</name>
    <dbReference type="NCBI Taxonomy" id="195883"/>
    <lineage>
        <taxon>Eukaryota</taxon>
        <taxon>Metazoa</taxon>
        <taxon>Ecdysozoa</taxon>
        <taxon>Arthropoda</taxon>
        <taxon>Hexapoda</taxon>
        <taxon>Insecta</taxon>
        <taxon>Pterygota</taxon>
        <taxon>Neoptera</taxon>
        <taxon>Paraneoptera</taxon>
        <taxon>Hemiptera</taxon>
        <taxon>Auchenorrhyncha</taxon>
        <taxon>Fulgoroidea</taxon>
        <taxon>Delphacidae</taxon>
        <taxon>Criomorphinae</taxon>
        <taxon>Laodelphax</taxon>
    </lineage>
</organism>
<sequence>MFVFYLADGLTHSECLICAMKSVLIAHRSTNNAIKPILIYSKLKLICKHFVHGQQEDAHEFLRYLIESMERSYLNVVGGLKVLDGVSAVSVCVSVRQGTACQSLAVQVIVALILKCSLLTASIALRSLVPN</sequence>
<reference evidence="2 3" key="1">
    <citation type="journal article" date="2017" name="Gigascience">
        <title>Genome sequence of the small brown planthopper, Laodelphax striatellus.</title>
        <authorList>
            <person name="Zhu J."/>
            <person name="Jiang F."/>
            <person name="Wang X."/>
            <person name="Yang P."/>
            <person name="Bao Y."/>
            <person name="Zhao W."/>
            <person name="Wang W."/>
            <person name="Lu H."/>
            <person name="Wang Q."/>
            <person name="Cui N."/>
            <person name="Li J."/>
            <person name="Chen X."/>
            <person name="Luo L."/>
            <person name="Yu J."/>
            <person name="Kang L."/>
            <person name="Cui F."/>
        </authorList>
    </citation>
    <scope>NUCLEOTIDE SEQUENCE [LARGE SCALE GENOMIC DNA]</scope>
    <source>
        <strain evidence="2">Lst14</strain>
    </source>
</reference>
<dbReference type="OrthoDB" id="420187at2759"/>
<dbReference type="SMR" id="A0A482WZP7"/>
<dbReference type="InterPro" id="IPR038765">
    <property type="entry name" value="Papain-like_cys_pep_sf"/>
</dbReference>
<dbReference type="Proteomes" id="UP000291343">
    <property type="component" value="Unassembled WGS sequence"/>
</dbReference>
<dbReference type="GO" id="GO:0004843">
    <property type="term" value="F:cysteine-type deubiquitinase activity"/>
    <property type="evidence" value="ECO:0007669"/>
    <property type="project" value="InterPro"/>
</dbReference>
<evidence type="ECO:0000313" key="2">
    <source>
        <dbReference type="EMBL" id="RZF38988.1"/>
    </source>
</evidence>
<dbReference type="EMBL" id="QKKF02020956">
    <property type="protein sequence ID" value="RZF38988.1"/>
    <property type="molecule type" value="Genomic_DNA"/>
</dbReference>
<dbReference type="InterPro" id="IPR001394">
    <property type="entry name" value="Peptidase_C19_UCH"/>
</dbReference>
<dbReference type="STRING" id="195883.A0A482WZP7"/>
<keyword evidence="3" id="KW-1185">Reference proteome</keyword>
<protein>
    <recommendedName>
        <fullName evidence="1">Peptidase C19 ubiquitin carboxyl-terminal hydrolase domain-containing protein</fullName>
    </recommendedName>
</protein>
<dbReference type="Gene3D" id="3.90.70.10">
    <property type="entry name" value="Cysteine proteinases"/>
    <property type="match status" value="1"/>
</dbReference>
<dbReference type="InParanoid" id="A0A482WZP7"/>
<comment type="caution">
    <text evidence="2">The sequence shown here is derived from an EMBL/GenBank/DDBJ whole genome shotgun (WGS) entry which is preliminary data.</text>
</comment>
<proteinExistence type="predicted"/>
<dbReference type="GO" id="GO:0016579">
    <property type="term" value="P:protein deubiquitination"/>
    <property type="evidence" value="ECO:0007669"/>
    <property type="project" value="InterPro"/>
</dbReference>
<evidence type="ECO:0000313" key="3">
    <source>
        <dbReference type="Proteomes" id="UP000291343"/>
    </source>
</evidence>
<gene>
    <name evidence="2" type="ORF">LSTR_LSTR003731</name>
</gene>
<dbReference type="SUPFAM" id="SSF54001">
    <property type="entry name" value="Cysteine proteinases"/>
    <property type="match status" value="1"/>
</dbReference>
<dbReference type="Pfam" id="PF00443">
    <property type="entry name" value="UCH"/>
    <property type="match status" value="1"/>
</dbReference>
<accession>A0A482WZP7</accession>
<dbReference type="AlphaFoldDB" id="A0A482WZP7"/>
<name>A0A482WZP7_LAOST</name>